<gene>
    <name evidence="2" type="ORF">AKJ52_02120</name>
</gene>
<evidence type="ECO:0000313" key="3">
    <source>
        <dbReference type="Proteomes" id="UP000070404"/>
    </source>
</evidence>
<dbReference type="AlphaFoldDB" id="A0A133VJC4"/>
<dbReference type="Proteomes" id="UP000070404">
    <property type="component" value="Unassembled WGS sequence"/>
</dbReference>
<dbReference type="Pfam" id="PF12838">
    <property type="entry name" value="Fer4_7"/>
    <property type="match status" value="1"/>
</dbReference>
<dbReference type="PROSITE" id="PS00198">
    <property type="entry name" value="4FE4S_FER_1"/>
    <property type="match status" value="1"/>
</dbReference>
<dbReference type="InterPro" id="IPR027980">
    <property type="entry name" value="RACo_C"/>
</dbReference>
<organism evidence="2 3">
    <name type="scientific">candidate division MSBL1 archaeon SCGC-AAA382C18</name>
    <dbReference type="NCBI Taxonomy" id="1698281"/>
    <lineage>
        <taxon>Archaea</taxon>
        <taxon>Methanobacteriati</taxon>
        <taxon>Methanobacteriota</taxon>
        <taxon>candidate division MSBL1</taxon>
    </lineage>
</organism>
<dbReference type="PANTHER" id="PTHR42895">
    <property type="entry name" value="IRON-SULFUR CLUSTER-BINDING PROTEIN-RELATED"/>
    <property type="match status" value="1"/>
</dbReference>
<dbReference type="PROSITE" id="PS51379">
    <property type="entry name" value="4FE4S_FER_2"/>
    <property type="match status" value="2"/>
</dbReference>
<reference evidence="2" key="1">
    <citation type="journal article" date="2016" name="Sci. Rep.">
        <title>Metabolic traits of an uncultured archaeal lineage -MSBL1- from brine pools of the Red Sea.</title>
        <authorList>
            <person name="Mwirichia R."/>
            <person name="Alam I."/>
            <person name="Rashid M."/>
            <person name="Vinu M."/>
            <person name="Ba-Alawi W."/>
            <person name="Anthony Kamau A."/>
            <person name="Kamanda Ngugi D."/>
            <person name="Goker M."/>
            <person name="Klenk H.P."/>
            <person name="Bajic V."/>
            <person name="Stingl U."/>
        </authorList>
    </citation>
    <scope>NUCLEOTIDE SEQUENCE [LARGE SCALE GENOMIC DNA]</scope>
    <source>
        <strain evidence="2">SCGC-AAA382C18</strain>
    </source>
</reference>
<sequence length="253" mass="28636">CIHLQDGIYIEEEDFQEAGKAFGAIRAGHFTLLEATNTKFDELGSMYMSGASGTYVDPLKAQKVGLVPPTVKKIFQVGNTSLRLATDLVKENTYLEELQEIADSIRAKHLMFADDETFEKIFVQELAYWNEGMPLETYNMMLNRFDIQNFPTNIEELGVHDQVMRDIPDVGKQGLKIMKEVGMTLSKEFEGCTKCEKCKKVCPENAIEYEKENGEFLINVSTGPCLGSRCLKCEVNCPEKVFQLKNMMLENPD</sequence>
<name>A0A133VJC4_9EURY</name>
<dbReference type="PANTHER" id="PTHR42895:SF1">
    <property type="entry name" value="IRON-SULFUR CLUSTER PROTEIN"/>
    <property type="match status" value="1"/>
</dbReference>
<dbReference type="SUPFAM" id="SSF54862">
    <property type="entry name" value="4Fe-4S ferredoxins"/>
    <property type="match status" value="1"/>
</dbReference>
<dbReference type="EMBL" id="LHYF01000036">
    <property type="protein sequence ID" value="KXB06531.1"/>
    <property type="molecule type" value="Genomic_DNA"/>
</dbReference>
<dbReference type="InterPro" id="IPR052911">
    <property type="entry name" value="Corrinoid_activation_enz"/>
</dbReference>
<accession>A0A133VJC4</accession>
<feature type="non-terminal residue" evidence="2">
    <location>
        <position position="1"/>
    </location>
</feature>
<keyword evidence="3" id="KW-1185">Reference proteome</keyword>
<dbReference type="Gene3D" id="3.30.70.20">
    <property type="match status" value="1"/>
</dbReference>
<dbReference type="InterPro" id="IPR017900">
    <property type="entry name" value="4Fe4S_Fe_S_CS"/>
</dbReference>
<protein>
    <submittedName>
        <fullName evidence="2">4Fe-4S ferredoxin</fullName>
    </submittedName>
</protein>
<evidence type="ECO:0000313" key="2">
    <source>
        <dbReference type="EMBL" id="KXB06531.1"/>
    </source>
</evidence>
<dbReference type="InterPro" id="IPR017896">
    <property type="entry name" value="4Fe4S_Fe-S-bd"/>
</dbReference>
<proteinExistence type="predicted"/>
<comment type="caution">
    <text evidence="2">The sequence shown here is derived from an EMBL/GenBank/DDBJ whole genome shotgun (WGS) entry which is preliminary data.</text>
</comment>
<feature type="domain" description="4Fe-4S ferredoxin-type" evidence="1">
    <location>
        <begin position="183"/>
        <end position="212"/>
    </location>
</feature>
<evidence type="ECO:0000259" key="1">
    <source>
        <dbReference type="PROSITE" id="PS51379"/>
    </source>
</evidence>
<dbReference type="GO" id="GO:0016491">
    <property type="term" value="F:oxidoreductase activity"/>
    <property type="evidence" value="ECO:0007669"/>
    <property type="project" value="UniProtKB-ARBA"/>
</dbReference>
<feature type="domain" description="4Fe-4S ferredoxin-type" evidence="1">
    <location>
        <begin position="214"/>
        <end position="247"/>
    </location>
</feature>
<dbReference type="Pfam" id="PF14574">
    <property type="entry name" value="RACo_C_ter"/>
    <property type="match status" value="1"/>
</dbReference>